<dbReference type="Proteomes" id="UP000799754">
    <property type="component" value="Unassembled WGS sequence"/>
</dbReference>
<sequence length="143" mass="15920">MRYGTSSSILLHIHAICGLPFAGLQTLQITGRYKNITLAGMWIVFSLPHHKNLVMGNMGIRYSNYDDTEDLPRWSLAPSSGLRELYIRKLFLGKSSADSHAQRMDRCICNVCPSLHSLHITTTTGGHSRELLDTCHGYFGAIA</sequence>
<name>A0ACB6SAB2_9PLEO</name>
<organism evidence="1 2">
    <name type="scientific">Macroventuria anomochaeta</name>
    <dbReference type="NCBI Taxonomy" id="301207"/>
    <lineage>
        <taxon>Eukaryota</taxon>
        <taxon>Fungi</taxon>
        <taxon>Dikarya</taxon>
        <taxon>Ascomycota</taxon>
        <taxon>Pezizomycotina</taxon>
        <taxon>Dothideomycetes</taxon>
        <taxon>Pleosporomycetidae</taxon>
        <taxon>Pleosporales</taxon>
        <taxon>Pleosporineae</taxon>
        <taxon>Didymellaceae</taxon>
        <taxon>Macroventuria</taxon>
    </lineage>
</organism>
<evidence type="ECO:0000313" key="1">
    <source>
        <dbReference type="EMBL" id="KAF2631236.1"/>
    </source>
</evidence>
<keyword evidence="2" id="KW-1185">Reference proteome</keyword>
<protein>
    <submittedName>
        <fullName evidence="1">Uncharacterized protein</fullName>
    </submittedName>
</protein>
<dbReference type="EMBL" id="MU006705">
    <property type="protein sequence ID" value="KAF2631236.1"/>
    <property type="molecule type" value="Genomic_DNA"/>
</dbReference>
<evidence type="ECO:0000313" key="2">
    <source>
        <dbReference type="Proteomes" id="UP000799754"/>
    </source>
</evidence>
<reference evidence="1" key="1">
    <citation type="journal article" date="2020" name="Stud. Mycol.">
        <title>101 Dothideomycetes genomes: a test case for predicting lifestyles and emergence of pathogens.</title>
        <authorList>
            <person name="Haridas S."/>
            <person name="Albert R."/>
            <person name="Binder M."/>
            <person name="Bloem J."/>
            <person name="Labutti K."/>
            <person name="Salamov A."/>
            <person name="Andreopoulos B."/>
            <person name="Baker S."/>
            <person name="Barry K."/>
            <person name="Bills G."/>
            <person name="Bluhm B."/>
            <person name="Cannon C."/>
            <person name="Castanera R."/>
            <person name="Culley D."/>
            <person name="Daum C."/>
            <person name="Ezra D."/>
            <person name="Gonzalez J."/>
            <person name="Henrissat B."/>
            <person name="Kuo A."/>
            <person name="Liang C."/>
            <person name="Lipzen A."/>
            <person name="Lutzoni F."/>
            <person name="Magnuson J."/>
            <person name="Mondo S."/>
            <person name="Nolan M."/>
            <person name="Ohm R."/>
            <person name="Pangilinan J."/>
            <person name="Park H.-J."/>
            <person name="Ramirez L."/>
            <person name="Alfaro M."/>
            <person name="Sun H."/>
            <person name="Tritt A."/>
            <person name="Yoshinaga Y."/>
            <person name="Zwiers L.-H."/>
            <person name="Turgeon B."/>
            <person name="Goodwin S."/>
            <person name="Spatafora J."/>
            <person name="Crous P."/>
            <person name="Grigoriev I."/>
        </authorList>
    </citation>
    <scope>NUCLEOTIDE SEQUENCE</scope>
    <source>
        <strain evidence="1">CBS 525.71</strain>
    </source>
</reference>
<gene>
    <name evidence="1" type="ORF">BU25DRAFT_226585</name>
</gene>
<accession>A0ACB6SAB2</accession>
<comment type="caution">
    <text evidence="1">The sequence shown here is derived from an EMBL/GenBank/DDBJ whole genome shotgun (WGS) entry which is preliminary data.</text>
</comment>
<proteinExistence type="predicted"/>